<feature type="domain" description="FecR protein" evidence="2">
    <location>
        <begin position="69"/>
        <end position="158"/>
    </location>
</feature>
<sequence>MSPHPPSRYATKAVLSALALFCLCSLSSNSVLAADAPAGSVKSVAGEALVTRAGAAAPLKIGDRVYERDVLTTGKGATLGLVLRDNSTLSLGPGSRLVVERFLFEPEKGALAQVLKLSRGSMAAVSGEIVKLNPEVAKIETPVYSVGIRGTHVLLNVEPGLETAEDKAQVTGAAK</sequence>
<evidence type="ECO:0000256" key="1">
    <source>
        <dbReference type="SAM" id="SignalP"/>
    </source>
</evidence>
<evidence type="ECO:0000313" key="4">
    <source>
        <dbReference type="Proteomes" id="UP000198324"/>
    </source>
</evidence>
<dbReference type="Proteomes" id="UP000198324">
    <property type="component" value="Unassembled WGS sequence"/>
</dbReference>
<dbReference type="RefSeq" id="WP_089273072.1">
    <property type="nucleotide sequence ID" value="NZ_FZOC01000002.1"/>
</dbReference>
<keyword evidence="4" id="KW-1185">Reference proteome</keyword>
<dbReference type="Pfam" id="PF04773">
    <property type="entry name" value="FecR"/>
    <property type="match status" value="1"/>
</dbReference>
<keyword evidence="1" id="KW-0732">Signal</keyword>
<gene>
    <name evidence="3" type="ORF">SAMN04488503_1390</name>
</gene>
<dbReference type="AlphaFoldDB" id="A0A238ZAC3"/>
<dbReference type="EMBL" id="FZOC01000002">
    <property type="protein sequence ID" value="SNR80476.1"/>
    <property type="molecule type" value="Genomic_DNA"/>
</dbReference>
<feature type="signal peptide" evidence="1">
    <location>
        <begin position="1"/>
        <end position="33"/>
    </location>
</feature>
<dbReference type="PANTHER" id="PTHR38731">
    <property type="entry name" value="LIPL45-RELATED LIPOPROTEIN-RELATED"/>
    <property type="match status" value="1"/>
</dbReference>
<feature type="chain" id="PRO_5012150313" evidence="1">
    <location>
        <begin position="34"/>
        <end position="175"/>
    </location>
</feature>
<proteinExistence type="predicted"/>
<evidence type="ECO:0000313" key="3">
    <source>
        <dbReference type="EMBL" id="SNR80476.1"/>
    </source>
</evidence>
<dbReference type="OrthoDB" id="5415289at2"/>
<organism evidence="3 4">
    <name type="scientific">Humidesulfovibrio mexicanus</name>
    <dbReference type="NCBI Taxonomy" id="147047"/>
    <lineage>
        <taxon>Bacteria</taxon>
        <taxon>Pseudomonadati</taxon>
        <taxon>Thermodesulfobacteriota</taxon>
        <taxon>Desulfovibrionia</taxon>
        <taxon>Desulfovibrionales</taxon>
        <taxon>Desulfovibrionaceae</taxon>
        <taxon>Humidesulfovibrio</taxon>
    </lineage>
</organism>
<accession>A0A238ZAC3</accession>
<dbReference type="InterPro" id="IPR006860">
    <property type="entry name" value="FecR"/>
</dbReference>
<protein>
    <submittedName>
        <fullName evidence="3">FecR family protein</fullName>
    </submittedName>
</protein>
<name>A0A238ZAC3_9BACT</name>
<evidence type="ECO:0000259" key="2">
    <source>
        <dbReference type="Pfam" id="PF04773"/>
    </source>
</evidence>
<reference evidence="3 4" key="1">
    <citation type="submission" date="2017-06" db="EMBL/GenBank/DDBJ databases">
        <authorList>
            <person name="Kim H.J."/>
            <person name="Triplett B.A."/>
        </authorList>
    </citation>
    <scope>NUCLEOTIDE SEQUENCE [LARGE SCALE GENOMIC DNA]</scope>
    <source>
        <strain evidence="3 4">DSM 13116</strain>
    </source>
</reference>